<dbReference type="Proteomes" id="UP001608902">
    <property type="component" value="Unassembled WGS sequence"/>
</dbReference>
<accession>A0ABD6EXB5</accession>
<feature type="compositionally biased region" description="Low complexity" evidence="1">
    <location>
        <begin position="131"/>
        <end position="174"/>
    </location>
</feature>
<evidence type="ECO:0000313" key="3">
    <source>
        <dbReference type="Proteomes" id="UP001608902"/>
    </source>
</evidence>
<gene>
    <name evidence="2" type="ORF">AB6A40_011132</name>
</gene>
<dbReference type="PANTHER" id="PTHR34721">
    <property type="entry name" value="PROTEIN CBG09734"/>
    <property type="match status" value="1"/>
</dbReference>
<keyword evidence="3" id="KW-1185">Reference proteome</keyword>
<feature type="region of interest" description="Disordered" evidence="1">
    <location>
        <begin position="125"/>
        <end position="190"/>
    </location>
</feature>
<dbReference type="PANTHER" id="PTHR34721:SF3">
    <property type="entry name" value="ACTIVIN_RECP DOMAIN-CONTAINING PROTEIN-RELATED"/>
    <property type="match status" value="1"/>
</dbReference>
<name>A0ABD6EXB5_9BILA</name>
<dbReference type="EMBL" id="JBGFUD010017464">
    <property type="protein sequence ID" value="MFH4984423.1"/>
    <property type="molecule type" value="Genomic_DNA"/>
</dbReference>
<comment type="caution">
    <text evidence="2">The sequence shown here is derived from an EMBL/GenBank/DDBJ whole genome shotgun (WGS) entry which is preliminary data.</text>
</comment>
<feature type="compositionally biased region" description="Low complexity" evidence="1">
    <location>
        <begin position="181"/>
        <end position="190"/>
    </location>
</feature>
<proteinExistence type="predicted"/>
<evidence type="ECO:0000256" key="1">
    <source>
        <dbReference type="SAM" id="MobiDB-lite"/>
    </source>
</evidence>
<sequence>MFTFKSYITVVCGAFLLSVSVQLITALYCVEEAQGRFMFASVNKTAKNITCDSRAKFCLRMNVTGLGTDGTARGCDGAMPLSPSKGLLCKKVECGYTKQLGFAIRYCCCSGDYCNGEVIPASTTLARTSETKPMTSTSKPKPATSTPLSPSTPVATSIPTTPGTTPTKSTAAETTTDRSRTGTVTTDSGVSSQWRSGSILLWSFALFELL</sequence>
<dbReference type="SUPFAM" id="SSF57302">
    <property type="entry name" value="Snake toxin-like"/>
    <property type="match status" value="1"/>
</dbReference>
<evidence type="ECO:0000313" key="2">
    <source>
        <dbReference type="EMBL" id="MFH4984423.1"/>
    </source>
</evidence>
<protein>
    <submittedName>
        <fullName evidence="2">Uncharacterized protein</fullName>
    </submittedName>
</protein>
<dbReference type="AlphaFoldDB" id="A0ABD6EXB5"/>
<organism evidence="2 3">
    <name type="scientific">Gnathostoma spinigerum</name>
    <dbReference type="NCBI Taxonomy" id="75299"/>
    <lineage>
        <taxon>Eukaryota</taxon>
        <taxon>Metazoa</taxon>
        <taxon>Ecdysozoa</taxon>
        <taxon>Nematoda</taxon>
        <taxon>Chromadorea</taxon>
        <taxon>Rhabditida</taxon>
        <taxon>Spirurina</taxon>
        <taxon>Gnathostomatomorpha</taxon>
        <taxon>Gnathostomatoidea</taxon>
        <taxon>Gnathostomatidae</taxon>
        <taxon>Gnathostoma</taxon>
    </lineage>
</organism>
<reference evidence="2 3" key="1">
    <citation type="submission" date="2024-08" db="EMBL/GenBank/DDBJ databases">
        <title>Gnathostoma spinigerum genome.</title>
        <authorList>
            <person name="Gonzalez-Bertolin B."/>
            <person name="Monzon S."/>
            <person name="Zaballos A."/>
            <person name="Jimenez P."/>
            <person name="Dekumyoy P."/>
            <person name="Varona S."/>
            <person name="Cuesta I."/>
            <person name="Sumanam S."/>
            <person name="Adisakwattana P."/>
            <person name="Gasser R.B."/>
            <person name="Hernandez-Gonzalez A."/>
            <person name="Young N.D."/>
            <person name="Perteguer M.J."/>
        </authorList>
    </citation>
    <scope>NUCLEOTIDE SEQUENCE [LARGE SCALE GENOMIC DNA]</scope>
    <source>
        <strain evidence="2">AL3</strain>
        <tissue evidence="2">Liver</tissue>
    </source>
</reference>
<dbReference type="InterPro" id="IPR045860">
    <property type="entry name" value="Snake_toxin-like_sf"/>
</dbReference>